<evidence type="ECO:0000256" key="4">
    <source>
        <dbReference type="ARBA" id="ARBA00023163"/>
    </source>
</evidence>
<dbReference type="GO" id="GO:0032993">
    <property type="term" value="C:protein-DNA complex"/>
    <property type="evidence" value="ECO:0007669"/>
    <property type="project" value="TreeGrafter"/>
</dbReference>
<reference evidence="7 8" key="2">
    <citation type="submission" date="2020-03" db="EMBL/GenBank/DDBJ databases">
        <authorList>
            <person name="Ichikawa N."/>
            <person name="Kimura A."/>
            <person name="Kitahashi Y."/>
            <person name="Uohara A."/>
        </authorList>
    </citation>
    <scope>NUCLEOTIDE SEQUENCE [LARGE SCALE GENOMIC DNA]</scope>
    <source>
        <strain evidence="7 8">NBRC 107702</strain>
    </source>
</reference>
<evidence type="ECO:0000256" key="5">
    <source>
        <dbReference type="SAM" id="MobiDB-lite"/>
    </source>
</evidence>
<dbReference type="SUPFAM" id="SSF46785">
    <property type="entry name" value="Winged helix' DNA-binding domain"/>
    <property type="match status" value="1"/>
</dbReference>
<reference evidence="7 8" key="1">
    <citation type="submission" date="2020-03" db="EMBL/GenBank/DDBJ databases">
        <title>Whole genome shotgun sequence of Phytohabitans flavus NBRC 107702.</title>
        <authorList>
            <person name="Komaki H."/>
            <person name="Tamura T."/>
        </authorList>
    </citation>
    <scope>NUCLEOTIDE SEQUENCE [LARGE SCALE GENOMIC DNA]</scope>
    <source>
        <strain evidence="7 8">NBRC 107702</strain>
    </source>
</reference>
<dbReference type="PANTHER" id="PTHR30346:SF0">
    <property type="entry name" value="HCA OPERON TRANSCRIPTIONAL ACTIVATOR HCAR"/>
    <property type="match status" value="1"/>
</dbReference>
<dbReference type="Proteomes" id="UP000502508">
    <property type="component" value="Chromosome"/>
</dbReference>
<evidence type="ECO:0000313" key="7">
    <source>
        <dbReference type="EMBL" id="BCB78126.1"/>
    </source>
</evidence>
<dbReference type="KEGG" id="pfla:Pflav_045360"/>
<dbReference type="SUPFAM" id="SSF53850">
    <property type="entry name" value="Periplasmic binding protein-like II"/>
    <property type="match status" value="1"/>
</dbReference>
<dbReference type="InterPro" id="IPR036388">
    <property type="entry name" value="WH-like_DNA-bd_sf"/>
</dbReference>
<keyword evidence="2" id="KW-0805">Transcription regulation</keyword>
<keyword evidence="4" id="KW-0804">Transcription</keyword>
<keyword evidence="3" id="KW-0238">DNA-binding</keyword>
<dbReference type="PANTHER" id="PTHR30346">
    <property type="entry name" value="TRANSCRIPTIONAL DUAL REGULATOR HCAR-RELATED"/>
    <property type="match status" value="1"/>
</dbReference>
<dbReference type="InterPro" id="IPR036390">
    <property type="entry name" value="WH_DNA-bd_sf"/>
</dbReference>
<accession>A0A6F8XWB4</accession>
<keyword evidence="8" id="KW-1185">Reference proteome</keyword>
<dbReference type="RefSeq" id="WP_232071711.1">
    <property type="nucleotide sequence ID" value="NZ_AP022870.1"/>
</dbReference>
<evidence type="ECO:0000256" key="2">
    <source>
        <dbReference type="ARBA" id="ARBA00023015"/>
    </source>
</evidence>
<evidence type="ECO:0000259" key="6">
    <source>
        <dbReference type="PROSITE" id="PS50931"/>
    </source>
</evidence>
<protein>
    <submittedName>
        <fullName evidence="7">LysR family transcriptional regulator</fullName>
    </submittedName>
</protein>
<organism evidence="7 8">
    <name type="scientific">Phytohabitans flavus</name>
    <dbReference type="NCBI Taxonomy" id="1076124"/>
    <lineage>
        <taxon>Bacteria</taxon>
        <taxon>Bacillati</taxon>
        <taxon>Actinomycetota</taxon>
        <taxon>Actinomycetes</taxon>
        <taxon>Micromonosporales</taxon>
        <taxon>Micromonosporaceae</taxon>
    </lineage>
</organism>
<dbReference type="FunFam" id="1.10.10.10:FF:000001">
    <property type="entry name" value="LysR family transcriptional regulator"/>
    <property type="match status" value="1"/>
</dbReference>
<dbReference type="GO" id="GO:0003700">
    <property type="term" value="F:DNA-binding transcription factor activity"/>
    <property type="evidence" value="ECO:0007669"/>
    <property type="project" value="InterPro"/>
</dbReference>
<dbReference type="EMBL" id="AP022870">
    <property type="protein sequence ID" value="BCB78126.1"/>
    <property type="molecule type" value="Genomic_DNA"/>
</dbReference>
<evidence type="ECO:0000313" key="8">
    <source>
        <dbReference type="Proteomes" id="UP000502508"/>
    </source>
</evidence>
<evidence type="ECO:0000256" key="3">
    <source>
        <dbReference type="ARBA" id="ARBA00023125"/>
    </source>
</evidence>
<comment type="similarity">
    <text evidence="1">Belongs to the LysR transcriptional regulatory family.</text>
</comment>
<proteinExistence type="inferred from homology"/>
<evidence type="ECO:0000256" key="1">
    <source>
        <dbReference type="ARBA" id="ARBA00009437"/>
    </source>
</evidence>
<dbReference type="InterPro" id="IPR000847">
    <property type="entry name" value="LysR_HTH_N"/>
</dbReference>
<sequence length="326" mass="34181">MVDLLAHLEAYVAVAEEGSFSKAADRLYIAQPVLSRRIKHLEQHLGGELFDRSRRQITSTDLGVLLLPHAKDLLSRVDHLRQVATAALASTAHTVGVPPDSDPASLARVIRAGAQAGVTIGVRELPAEERASGLADGSLAFALLRVPPETAAHHVPLGLASAAPATRASGRRPVHLESLRARRGAGSESSPAILLTAEDEIGFAAERFDRAAARAGLPGGRVRRIASTATALAETLAGDAMLLCAEPFARRHDLAWSPLADPALHRGYELAQATLRVGSLDGSMLAWMEPLLAVAIGAVGGPVEKPTTADQGSSGPDRRSRLAAWG</sequence>
<dbReference type="Pfam" id="PF00126">
    <property type="entry name" value="HTH_1"/>
    <property type="match status" value="1"/>
</dbReference>
<dbReference type="PROSITE" id="PS50931">
    <property type="entry name" value="HTH_LYSR"/>
    <property type="match status" value="1"/>
</dbReference>
<dbReference type="GO" id="GO:0003677">
    <property type="term" value="F:DNA binding"/>
    <property type="evidence" value="ECO:0007669"/>
    <property type="project" value="UniProtKB-KW"/>
</dbReference>
<dbReference type="AlphaFoldDB" id="A0A6F8XWB4"/>
<feature type="domain" description="HTH lysR-type" evidence="6">
    <location>
        <begin position="3"/>
        <end position="60"/>
    </location>
</feature>
<dbReference type="PRINTS" id="PR00039">
    <property type="entry name" value="HTHLYSR"/>
</dbReference>
<gene>
    <name evidence="7" type="ORF">Pflav_045360</name>
</gene>
<dbReference type="Gene3D" id="1.10.10.10">
    <property type="entry name" value="Winged helix-like DNA-binding domain superfamily/Winged helix DNA-binding domain"/>
    <property type="match status" value="1"/>
</dbReference>
<name>A0A6F8XWB4_9ACTN</name>
<feature type="region of interest" description="Disordered" evidence="5">
    <location>
        <begin position="304"/>
        <end position="326"/>
    </location>
</feature>